<protein>
    <submittedName>
        <fullName evidence="1">Uncharacterized protein</fullName>
    </submittedName>
</protein>
<dbReference type="AlphaFoldDB" id="A0A193LHG5"/>
<dbReference type="KEGG" id="woc:BA177_12410"/>
<organism evidence="1 2">
    <name type="scientific">Woeseia oceani</name>
    <dbReference type="NCBI Taxonomy" id="1548547"/>
    <lineage>
        <taxon>Bacteria</taxon>
        <taxon>Pseudomonadati</taxon>
        <taxon>Pseudomonadota</taxon>
        <taxon>Gammaproteobacteria</taxon>
        <taxon>Woeseiales</taxon>
        <taxon>Woeseiaceae</taxon>
        <taxon>Woeseia</taxon>
    </lineage>
</organism>
<sequence length="72" mass="7819">MAACAHIVLVFVTIIVSQDAALLQLCVNQIGGIKVGFIRRCTPQERLPGNVFVTALSVMSKAQESSLHRPRD</sequence>
<gene>
    <name evidence="1" type="ORF">BA177_12410</name>
</gene>
<evidence type="ECO:0000313" key="2">
    <source>
        <dbReference type="Proteomes" id="UP000092695"/>
    </source>
</evidence>
<reference evidence="1 2" key="1">
    <citation type="submission" date="2016-06" db="EMBL/GenBank/DDBJ databases">
        <title>Complete genome sequence of a deep-branching marine Gamma Proteobacterium Woeseia oceani type strain XK5.</title>
        <authorList>
            <person name="Mu D."/>
            <person name="Du Z."/>
        </authorList>
    </citation>
    <scope>NUCLEOTIDE SEQUENCE [LARGE SCALE GENOMIC DNA]</scope>
    <source>
        <strain evidence="1 2">XK5</strain>
    </source>
</reference>
<dbReference type="EMBL" id="CP016268">
    <property type="protein sequence ID" value="ANO51898.1"/>
    <property type="molecule type" value="Genomic_DNA"/>
</dbReference>
<name>A0A193LHG5_9GAMM</name>
<accession>A0A193LHG5</accession>
<evidence type="ECO:0000313" key="1">
    <source>
        <dbReference type="EMBL" id="ANO51898.1"/>
    </source>
</evidence>
<proteinExistence type="predicted"/>
<dbReference type="Proteomes" id="UP000092695">
    <property type="component" value="Chromosome"/>
</dbReference>
<keyword evidence="2" id="KW-1185">Reference proteome</keyword>